<evidence type="ECO:0000256" key="1">
    <source>
        <dbReference type="SAM" id="Phobius"/>
    </source>
</evidence>
<keyword evidence="1" id="KW-0472">Membrane</keyword>
<sequence length="126" mass="13916">MNINNKNVAYIVLTGVVAITLIWLSRNDENQKPKFESLFEEGVLDNTVNEGSLNTLEGTLWSSDDEAKGNLMLAVNNGATIYIRTSRNFSDLIGKYVLVSIDGTLENFTLVNIEENLTKGGFIQAN</sequence>
<dbReference type="EMBL" id="MGJP01000001">
    <property type="protein sequence ID" value="OGN10922.1"/>
    <property type="molecule type" value="Genomic_DNA"/>
</dbReference>
<accession>A0A1F8FCN3</accession>
<feature type="transmembrane region" description="Helical" evidence="1">
    <location>
        <begin position="7"/>
        <end position="25"/>
    </location>
</feature>
<comment type="caution">
    <text evidence="2">The sequence shown here is derived from an EMBL/GenBank/DDBJ whole genome shotgun (WGS) entry which is preliminary data.</text>
</comment>
<dbReference type="Proteomes" id="UP000177167">
    <property type="component" value="Unassembled WGS sequence"/>
</dbReference>
<protein>
    <submittedName>
        <fullName evidence="2">Uncharacterized protein</fullName>
    </submittedName>
</protein>
<dbReference type="AlphaFoldDB" id="A0A1F8FCN3"/>
<keyword evidence="1" id="KW-0812">Transmembrane</keyword>
<gene>
    <name evidence="2" type="ORF">A3J46_04165</name>
</gene>
<keyword evidence="1" id="KW-1133">Transmembrane helix</keyword>
<proteinExistence type="predicted"/>
<evidence type="ECO:0000313" key="3">
    <source>
        <dbReference type="Proteomes" id="UP000177167"/>
    </source>
</evidence>
<evidence type="ECO:0000313" key="2">
    <source>
        <dbReference type="EMBL" id="OGN10922.1"/>
    </source>
</evidence>
<organism evidence="2 3">
    <name type="scientific">Candidatus Yanofskybacteria bacterium RIFCSPHIGHO2_02_FULL_41_11</name>
    <dbReference type="NCBI Taxonomy" id="1802675"/>
    <lineage>
        <taxon>Bacteria</taxon>
        <taxon>Candidatus Yanofskyibacteriota</taxon>
    </lineage>
</organism>
<name>A0A1F8FCN3_9BACT</name>
<reference evidence="2 3" key="1">
    <citation type="journal article" date="2016" name="Nat. Commun.">
        <title>Thousands of microbial genomes shed light on interconnected biogeochemical processes in an aquifer system.</title>
        <authorList>
            <person name="Anantharaman K."/>
            <person name="Brown C.T."/>
            <person name="Hug L.A."/>
            <person name="Sharon I."/>
            <person name="Castelle C.J."/>
            <person name="Probst A.J."/>
            <person name="Thomas B.C."/>
            <person name="Singh A."/>
            <person name="Wilkins M.J."/>
            <person name="Karaoz U."/>
            <person name="Brodie E.L."/>
            <person name="Williams K.H."/>
            <person name="Hubbard S.S."/>
            <person name="Banfield J.F."/>
        </authorList>
    </citation>
    <scope>NUCLEOTIDE SEQUENCE [LARGE SCALE GENOMIC DNA]</scope>
</reference>